<gene>
    <name evidence="2" type="primary">LOC104230254</name>
</gene>
<protein>
    <submittedName>
        <fullName evidence="2">Uncharacterized protein LOC104230254</fullName>
    </submittedName>
</protein>
<dbReference type="AlphaFoldDB" id="A0A1U7WRW0"/>
<evidence type="ECO:0000313" key="2">
    <source>
        <dbReference type="RefSeq" id="XP_009781323.1"/>
    </source>
</evidence>
<accession>A0A1U7WRW0</accession>
<sequence>MEIENEEFLTITCPKEDDYKLGQGQLTDLKGKLCLAYYSEELSRMVLFLLKDPKSRTWVKEQTINLSGMGDLVRIVGYVPLDDNNGEILIQDIERFEKCK</sequence>
<keyword evidence="1" id="KW-1185">Reference proteome</keyword>
<proteinExistence type="predicted"/>
<name>A0A1U7WRW0_NICSY</name>
<evidence type="ECO:0000313" key="1">
    <source>
        <dbReference type="Proteomes" id="UP000189701"/>
    </source>
</evidence>
<reference evidence="2" key="2">
    <citation type="submission" date="2025-08" db="UniProtKB">
        <authorList>
            <consortium name="RefSeq"/>
        </authorList>
    </citation>
    <scope>IDENTIFICATION</scope>
    <source>
        <tissue evidence="2">Leaf</tissue>
    </source>
</reference>
<organism evidence="1 2">
    <name type="scientific">Nicotiana sylvestris</name>
    <name type="common">Wood tobacco</name>
    <name type="synonym">South American tobacco</name>
    <dbReference type="NCBI Taxonomy" id="4096"/>
    <lineage>
        <taxon>Eukaryota</taxon>
        <taxon>Viridiplantae</taxon>
        <taxon>Streptophyta</taxon>
        <taxon>Embryophyta</taxon>
        <taxon>Tracheophyta</taxon>
        <taxon>Spermatophyta</taxon>
        <taxon>Magnoliopsida</taxon>
        <taxon>eudicotyledons</taxon>
        <taxon>Gunneridae</taxon>
        <taxon>Pentapetalae</taxon>
        <taxon>asterids</taxon>
        <taxon>lamiids</taxon>
        <taxon>Solanales</taxon>
        <taxon>Solanaceae</taxon>
        <taxon>Nicotianoideae</taxon>
        <taxon>Nicotianeae</taxon>
        <taxon>Nicotiana</taxon>
    </lineage>
</organism>
<dbReference type="RefSeq" id="XP_009781323.1">
    <property type="nucleotide sequence ID" value="XM_009783021.1"/>
</dbReference>
<reference evidence="1" key="1">
    <citation type="journal article" date="2013" name="Genome Biol.">
        <title>Reference genomes and transcriptomes of Nicotiana sylvestris and Nicotiana tomentosiformis.</title>
        <authorList>
            <person name="Sierro N."/>
            <person name="Battey J.N."/>
            <person name="Ouadi S."/>
            <person name="Bovet L."/>
            <person name="Goepfert S."/>
            <person name="Bakaher N."/>
            <person name="Peitsch M.C."/>
            <person name="Ivanov N.V."/>
        </authorList>
    </citation>
    <scope>NUCLEOTIDE SEQUENCE [LARGE SCALE GENOMIC DNA]</scope>
</reference>
<dbReference type="Proteomes" id="UP000189701">
    <property type="component" value="Unplaced"/>
</dbReference>